<gene>
    <name evidence="3" type="ORF">U14_04430</name>
</gene>
<dbReference type="PANTHER" id="PTHR43156">
    <property type="entry name" value="STAGE II SPORULATION PROTEIN E-RELATED"/>
    <property type="match status" value="1"/>
</dbReference>
<dbReference type="Pfam" id="PF07228">
    <property type="entry name" value="SpoIIE"/>
    <property type="match status" value="1"/>
</dbReference>
<dbReference type="HOGENOM" id="CLU_703441_0_0_0"/>
<dbReference type="SMART" id="SM00331">
    <property type="entry name" value="PP2C_SIG"/>
    <property type="match status" value="1"/>
</dbReference>
<sequence>MKHFLDISFQSLNKFGEELCGDQIKIARTDNKTWIVLSDGLGSGIKASILATMTSQIIITMLKEEASLDDVIETIIGTLPICKVRDIAYATFTIIEIDHTDYRFRVINFDNPEIFFLKAGGEIHQLEAREVQVLDKKIVVREGQMMEGDFLAAISDGVRYAGLGQRFNFGWGWENIADFMAEILTERVNSAQTVVERVLNQTNLLYGGTPGDDATLLGLYLRQRHSAMIFTGPPLNQTDDARYVTRLIEFDGRKIVCGGTTGNIVARHLKQEIEIDLMTIQPDTPPVGYMDGIDLMTEGILTISKAIEYIKESRGDYTRLPTEINGATMLALEVLYADDIYFLVGQQINPFYQNPLLPMSMSIRKNLIEQLAQVLRDLRKDITIEYC</sequence>
<dbReference type="SUPFAM" id="SSF81606">
    <property type="entry name" value="PP2C-like"/>
    <property type="match status" value="1"/>
</dbReference>
<dbReference type="PANTHER" id="PTHR43156:SF2">
    <property type="entry name" value="STAGE II SPORULATION PROTEIN E"/>
    <property type="match status" value="1"/>
</dbReference>
<protein>
    <submittedName>
        <fullName evidence="3">Stage II sporulation protein E</fullName>
    </submittedName>
</protein>
<dbReference type="InterPro" id="IPR001932">
    <property type="entry name" value="PPM-type_phosphatase-like_dom"/>
</dbReference>
<dbReference type="STRING" id="1499966.U14_04430"/>
<dbReference type="AlphaFoldDB" id="A0A0S6W3X0"/>
<accession>A0A0S6W3X0</accession>
<feature type="domain" description="PPM-type phosphatase" evidence="2">
    <location>
        <begin position="4"/>
        <end position="221"/>
    </location>
</feature>
<keyword evidence="1" id="KW-0378">Hydrolase</keyword>
<dbReference type="Proteomes" id="UP000030700">
    <property type="component" value="Unassembled WGS sequence"/>
</dbReference>
<evidence type="ECO:0000313" key="4">
    <source>
        <dbReference type="Proteomes" id="UP000030700"/>
    </source>
</evidence>
<name>A0A0S6W3X0_9BACT</name>
<dbReference type="GO" id="GO:0016791">
    <property type="term" value="F:phosphatase activity"/>
    <property type="evidence" value="ECO:0007669"/>
    <property type="project" value="TreeGrafter"/>
</dbReference>
<evidence type="ECO:0000259" key="2">
    <source>
        <dbReference type="SMART" id="SM00331"/>
    </source>
</evidence>
<dbReference type="InterPro" id="IPR036457">
    <property type="entry name" value="PPM-type-like_dom_sf"/>
</dbReference>
<evidence type="ECO:0000256" key="1">
    <source>
        <dbReference type="ARBA" id="ARBA00022801"/>
    </source>
</evidence>
<dbReference type="Gene3D" id="3.60.40.10">
    <property type="entry name" value="PPM-type phosphatase domain"/>
    <property type="match status" value="1"/>
</dbReference>
<dbReference type="InterPro" id="IPR052016">
    <property type="entry name" value="Bact_Sigma-Reg"/>
</dbReference>
<organism evidence="3">
    <name type="scientific">Candidatus Moduliflexus flocculans</name>
    <dbReference type="NCBI Taxonomy" id="1499966"/>
    <lineage>
        <taxon>Bacteria</taxon>
        <taxon>Candidatus Moduliflexota</taxon>
        <taxon>Candidatus Moduliflexia</taxon>
        <taxon>Candidatus Moduliflexales</taxon>
        <taxon>Candidatus Moduliflexaceae</taxon>
    </lineage>
</organism>
<proteinExistence type="predicted"/>
<evidence type="ECO:0000313" key="3">
    <source>
        <dbReference type="EMBL" id="GAK53170.1"/>
    </source>
</evidence>
<reference evidence="3" key="1">
    <citation type="journal article" date="2015" name="PeerJ">
        <title>First genomic representation of candidate bacterial phylum KSB3 points to enhanced environmental sensing as a trigger of wastewater bulking.</title>
        <authorList>
            <person name="Sekiguchi Y."/>
            <person name="Ohashi A."/>
            <person name="Parks D.H."/>
            <person name="Yamauchi T."/>
            <person name="Tyson G.W."/>
            <person name="Hugenholtz P."/>
        </authorList>
    </citation>
    <scope>NUCLEOTIDE SEQUENCE [LARGE SCALE GENOMIC DNA]</scope>
</reference>
<keyword evidence="4" id="KW-1185">Reference proteome</keyword>
<dbReference type="EMBL" id="DF820459">
    <property type="protein sequence ID" value="GAK53170.1"/>
    <property type="molecule type" value="Genomic_DNA"/>
</dbReference>